<dbReference type="RefSeq" id="WP_057756464.1">
    <property type="nucleotide sequence ID" value="NZ_JQBP01000009.1"/>
</dbReference>
<proteinExistence type="predicted"/>
<evidence type="ECO:0000259" key="1">
    <source>
        <dbReference type="Pfam" id="PF04230"/>
    </source>
</evidence>
<feature type="domain" description="Polysaccharide pyruvyl transferase" evidence="1">
    <location>
        <begin position="14"/>
        <end position="317"/>
    </location>
</feature>
<reference evidence="2 3" key="1">
    <citation type="journal article" date="2015" name="Genome Announc.">
        <title>Expanding the biotechnology potential of lactobacilli through comparative genomics of 213 strains and associated genera.</title>
        <authorList>
            <person name="Sun Z."/>
            <person name="Harris H.M."/>
            <person name="McCann A."/>
            <person name="Guo C."/>
            <person name="Argimon S."/>
            <person name="Zhang W."/>
            <person name="Yang X."/>
            <person name="Jeffery I.B."/>
            <person name="Cooney J.C."/>
            <person name="Kagawa T.F."/>
            <person name="Liu W."/>
            <person name="Song Y."/>
            <person name="Salvetti E."/>
            <person name="Wrobel A."/>
            <person name="Rasinkangas P."/>
            <person name="Parkhill J."/>
            <person name="Rea M.C."/>
            <person name="O'Sullivan O."/>
            <person name="Ritari J."/>
            <person name="Douillard F.P."/>
            <person name="Paul Ross R."/>
            <person name="Yang R."/>
            <person name="Briner A.E."/>
            <person name="Felis G.E."/>
            <person name="de Vos W.M."/>
            <person name="Barrangou R."/>
            <person name="Klaenhammer T.R."/>
            <person name="Caufield P.W."/>
            <person name="Cui Y."/>
            <person name="Zhang H."/>
            <person name="O'Toole P.W."/>
        </authorList>
    </citation>
    <scope>NUCLEOTIDE SEQUENCE [LARGE SCALE GENOMIC DNA]</scope>
    <source>
        <strain evidence="2 3">DSM 20593</strain>
    </source>
</reference>
<evidence type="ECO:0000313" key="2">
    <source>
        <dbReference type="EMBL" id="KRN74483.1"/>
    </source>
</evidence>
<dbReference type="EMBL" id="JQBP01000009">
    <property type="protein sequence ID" value="KRN74483.1"/>
    <property type="molecule type" value="Genomic_DNA"/>
</dbReference>
<sequence length="383" mass="43731">MNKVYLISTAGYPNYGDEQIVRTWLKFFSKNRSNVELTLDVPFPARAQFLFGDEFTNVKFVDTVWNAIYKADHDGADLEHPEAVIAALSGGDPRNQAGIDYLLGSDSIHLLGGGYFDVTSETFKKTYLFFPLLKFVKEQNPKIKLLATGLGLTPITPEYQASLAQKYIPLFDYFGVRDARSAEITGATLELDDVFMAKKLDAIQLDENPAHPDILLAIQPFVDDEHRDAFLNELIAYLQTEENAKKRIGVLEAMIEQDNWLFFSDYFDQYPEIKARMTFFGFWDLWQKGLPYKEDQVWISTRYHFHVIGSLLGIKGTAVLVGGDYYENKHHSLNELGTGWQILDPLDENTTIQPGINSWKLMGIRQNAKNKIRMAKNDLYPKK</sequence>
<protein>
    <recommendedName>
        <fullName evidence="1">Polysaccharide pyruvyl transferase domain-containing protein</fullName>
    </recommendedName>
</protein>
<dbReference type="PATRIC" id="fig|1616.3.peg.1313"/>
<dbReference type="InterPro" id="IPR007345">
    <property type="entry name" value="Polysacch_pyruvyl_Trfase"/>
</dbReference>
<dbReference type="Pfam" id="PF04230">
    <property type="entry name" value="PS_pyruv_trans"/>
    <property type="match status" value="1"/>
</dbReference>
<dbReference type="AlphaFoldDB" id="A0A0R2JB16"/>
<organism evidence="2 3">
    <name type="scientific">Weissella kandleri</name>
    <dbReference type="NCBI Taxonomy" id="1616"/>
    <lineage>
        <taxon>Bacteria</taxon>
        <taxon>Bacillati</taxon>
        <taxon>Bacillota</taxon>
        <taxon>Bacilli</taxon>
        <taxon>Lactobacillales</taxon>
        <taxon>Lactobacillaceae</taxon>
        <taxon>Weissella</taxon>
    </lineage>
</organism>
<gene>
    <name evidence="2" type="ORF">IV73_GL001280</name>
</gene>
<dbReference type="STRING" id="1616.IV73_GL001280"/>
<dbReference type="Proteomes" id="UP000051655">
    <property type="component" value="Unassembled WGS sequence"/>
</dbReference>
<accession>A0A0R2JB16</accession>
<keyword evidence="3" id="KW-1185">Reference proteome</keyword>
<dbReference type="OrthoDB" id="8444043at2"/>
<comment type="caution">
    <text evidence="2">The sequence shown here is derived from an EMBL/GenBank/DDBJ whole genome shotgun (WGS) entry which is preliminary data.</text>
</comment>
<evidence type="ECO:0000313" key="3">
    <source>
        <dbReference type="Proteomes" id="UP000051655"/>
    </source>
</evidence>
<name>A0A0R2JB16_9LACO</name>